<evidence type="ECO:0000256" key="3">
    <source>
        <dbReference type="ARBA" id="ARBA00038502"/>
    </source>
</evidence>
<dbReference type="PROSITE" id="PS51186">
    <property type="entry name" value="GNAT"/>
    <property type="match status" value="1"/>
</dbReference>
<evidence type="ECO:0000256" key="2">
    <source>
        <dbReference type="ARBA" id="ARBA00023315"/>
    </source>
</evidence>
<dbReference type="PANTHER" id="PTHR43792">
    <property type="entry name" value="GNAT FAMILY, PUTATIVE (AFU_ORTHOLOGUE AFUA_3G00765)-RELATED-RELATED"/>
    <property type="match status" value="1"/>
</dbReference>
<dbReference type="Proteomes" id="UP000654482">
    <property type="component" value="Unassembled WGS sequence"/>
</dbReference>
<keyword evidence="2" id="KW-0012">Acyltransferase</keyword>
<comment type="caution">
    <text evidence="5">The sequence shown here is derived from an EMBL/GenBank/DDBJ whole genome shotgun (WGS) entry which is preliminary data.</text>
</comment>
<dbReference type="InterPro" id="IPR051531">
    <property type="entry name" value="N-acetyltransferase"/>
</dbReference>
<accession>A0A8J7J386</accession>
<dbReference type="EMBL" id="JADEWZ010000017">
    <property type="protein sequence ID" value="MBE9116824.1"/>
    <property type="molecule type" value="Genomic_DNA"/>
</dbReference>
<dbReference type="GO" id="GO:0008999">
    <property type="term" value="F:protein-N-terminal-alanine acetyltransferase activity"/>
    <property type="evidence" value="ECO:0007669"/>
    <property type="project" value="TreeGrafter"/>
</dbReference>
<dbReference type="SUPFAM" id="SSF55729">
    <property type="entry name" value="Acyl-CoA N-acyltransferases (Nat)"/>
    <property type="match status" value="1"/>
</dbReference>
<dbReference type="PANTHER" id="PTHR43792:SF8">
    <property type="entry name" value="[RIBOSOMAL PROTEIN US5]-ALANINE N-ACETYLTRANSFERASE"/>
    <property type="match status" value="1"/>
</dbReference>
<evidence type="ECO:0000313" key="6">
    <source>
        <dbReference type="Proteomes" id="UP000654482"/>
    </source>
</evidence>
<dbReference type="InterPro" id="IPR016181">
    <property type="entry name" value="Acyl_CoA_acyltransferase"/>
</dbReference>
<sequence>MCHSENQKVVGVANLSQIFYRAFQNAYLGYYVNVEFAGQGLMREGIRLALDYTFSTLNLHRVEANIQPKNTASINLVKRLGFTQEGFSRRYLKINGEWRDHERWALTVEDWVFK</sequence>
<evidence type="ECO:0000256" key="1">
    <source>
        <dbReference type="ARBA" id="ARBA00022679"/>
    </source>
</evidence>
<dbReference type="AlphaFoldDB" id="A0A8J7J386"/>
<keyword evidence="1" id="KW-0808">Transferase</keyword>
<comment type="similarity">
    <text evidence="3">Belongs to the acetyltransferase family. RimJ subfamily.</text>
</comment>
<evidence type="ECO:0000259" key="4">
    <source>
        <dbReference type="PROSITE" id="PS51186"/>
    </source>
</evidence>
<gene>
    <name evidence="5" type="ORF">IQ249_13030</name>
</gene>
<proteinExistence type="inferred from homology"/>
<dbReference type="GO" id="GO:0005737">
    <property type="term" value="C:cytoplasm"/>
    <property type="evidence" value="ECO:0007669"/>
    <property type="project" value="TreeGrafter"/>
</dbReference>
<feature type="domain" description="N-acetyltransferase" evidence="4">
    <location>
        <begin position="1"/>
        <end position="109"/>
    </location>
</feature>
<dbReference type="Pfam" id="PF13302">
    <property type="entry name" value="Acetyltransf_3"/>
    <property type="match status" value="1"/>
</dbReference>
<reference evidence="5" key="1">
    <citation type="submission" date="2020-10" db="EMBL/GenBank/DDBJ databases">
        <authorList>
            <person name="Castelo-Branco R."/>
            <person name="Eusebio N."/>
            <person name="Adriana R."/>
            <person name="Vieira A."/>
            <person name="Brugerolle De Fraissinette N."/>
            <person name="Rezende De Castro R."/>
            <person name="Schneider M.P."/>
            <person name="Vasconcelos V."/>
            <person name="Leao P.N."/>
        </authorList>
    </citation>
    <scope>NUCLEOTIDE SEQUENCE</scope>
    <source>
        <strain evidence="5">LEGE 07157</strain>
    </source>
</reference>
<name>A0A8J7J386_9CYAN</name>
<evidence type="ECO:0000313" key="5">
    <source>
        <dbReference type="EMBL" id="MBE9116824.1"/>
    </source>
</evidence>
<protein>
    <submittedName>
        <fullName evidence="5">GNAT family N-acetyltransferase</fullName>
    </submittedName>
</protein>
<dbReference type="Gene3D" id="3.40.630.30">
    <property type="match status" value="1"/>
</dbReference>
<dbReference type="InterPro" id="IPR000182">
    <property type="entry name" value="GNAT_dom"/>
</dbReference>
<organism evidence="5 6">
    <name type="scientific">Lusitaniella coriacea LEGE 07157</name>
    <dbReference type="NCBI Taxonomy" id="945747"/>
    <lineage>
        <taxon>Bacteria</taxon>
        <taxon>Bacillati</taxon>
        <taxon>Cyanobacteriota</taxon>
        <taxon>Cyanophyceae</taxon>
        <taxon>Spirulinales</taxon>
        <taxon>Lusitaniellaceae</taxon>
        <taxon>Lusitaniella</taxon>
    </lineage>
</organism>
<keyword evidence="6" id="KW-1185">Reference proteome</keyword>